<dbReference type="EMBL" id="QXFT01008331">
    <property type="protein sequence ID" value="KAE9264566.1"/>
    <property type="molecule type" value="Genomic_DNA"/>
</dbReference>
<dbReference type="Proteomes" id="UP000434957">
    <property type="component" value="Unassembled WGS sequence"/>
</dbReference>
<dbReference type="InterPro" id="IPR005123">
    <property type="entry name" value="Oxoglu/Fe-dep_dioxygenase_dom"/>
</dbReference>
<keyword evidence="1" id="KW-0408">Iron</keyword>
<dbReference type="Gene3D" id="2.60.120.620">
    <property type="entry name" value="q2cbj1_9rhob like domain"/>
    <property type="match status" value="1"/>
</dbReference>
<dbReference type="Pfam" id="PF13640">
    <property type="entry name" value="2OG-FeII_Oxy_3"/>
    <property type="match status" value="1"/>
</dbReference>
<keyword evidence="1" id="KW-0560">Oxidoreductase</keyword>
<organism evidence="4 5">
    <name type="scientific">Phytophthora rubi</name>
    <dbReference type="NCBI Taxonomy" id="129364"/>
    <lineage>
        <taxon>Eukaryota</taxon>
        <taxon>Sar</taxon>
        <taxon>Stramenopiles</taxon>
        <taxon>Oomycota</taxon>
        <taxon>Peronosporomycetes</taxon>
        <taxon>Peronosporales</taxon>
        <taxon>Peronosporaceae</taxon>
        <taxon>Phytophthora</taxon>
    </lineage>
</organism>
<name>A0A6A4AVD4_9STRA</name>
<protein>
    <recommendedName>
        <fullName evidence="3">Fe2OG dioxygenase domain-containing protein</fullName>
    </recommendedName>
</protein>
<feature type="non-terminal residue" evidence="4">
    <location>
        <position position="327"/>
    </location>
</feature>
<feature type="region of interest" description="Disordered" evidence="2">
    <location>
        <begin position="272"/>
        <end position="327"/>
    </location>
</feature>
<keyword evidence="5" id="KW-1185">Reference proteome</keyword>
<evidence type="ECO:0000256" key="1">
    <source>
        <dbReference type="RuleBase" id="RU003682"/>
    </source>
</evidence>
<feature type="compositionally biased region" description="Basic and acidic residues" evidence="2">
    <location>
        <begin position="295"/>
        <end position="327"/>
    </location>
</feature>
<dbReference type="PANTHER" id="PTHR33099:SF7">
    <property type="entry name" value="MYND-TYPE DOMAIN-CONTAINING PROTEIN"/>
    <property type="match status" value="1"/>
</dbReference>
<comment type="similarity">
    <text evidence="1">Belongs to the iron/ascorbate-dependent oxidoreductase family.</text>
</comment>
<dbReference type="AlphaFoldDB" id="A0A6A4AVD4"/>
<sequence>MVEVDQAFDDNLWPFTGEGDFGDVLKPRGAGCTQVSKVLARADEHAGEYSFGGLADTLPAVSGLFVDGVGTIPTPLCAEQAEKLIAVCKKSPFGHNLDTKMDENVRKSWQLEANLVQFKNPLWQAGIDKLRKVIADRLGYADVPLECVLYKLLVYGEGGHFVKHQDTEKEDGMIATLVVQPPSEHEGGDLVVYRDGKLAYRHDFGKADGSAAYAPHYAVHYADAEHALEKVTKGFRLVLVYSICLPVTMRHLERKEYKLLNEDLAQAISNMGKDQNENENGEADRKAEQPANANDAKDDKKDKDGKGGEAKKEEKKDDDKDAVVKDD</sequence>
<feature type="domain" description="Fe2OG dioxygenase" evidence="3">
    <location>
        <begin position="144"/>
        <end position="245"/>
    </location>
</feature>
<comment type="caution">
    <text evidence="4">The sequence shown here is derived from an EMBL/GenBank/DDBJ whole genome shotgun (WGS) entry which is preliminary data.</text>
</comment>
<accession>A0A6A4AVD4</accession>
<dbReference type="PANTHER" id="PTHR33099">
    <property type="entry name" value="FE2OG DIOXYGENASE DOMAIN-CONTAINING PROTEIN"/>
    <property type="match status" value="1"/>
</dbReference>
<proteinExistence type="inferred from homology"/>
<evidence type="ECO:0000313" key="5">
    <source>
        <dbReference type="Proteomes" id="UP000434957"/>
    </source>
</evidence>
<reference evidence="4 5" key="1">
    <citation type="submission" date="2018-08" db="EMBL/GenBank/DDBJ databases">
        <title>Genomic investigation of the strawberry pathogen Phytophthora fragariae indicates pathogenicity is determined by transcriptional variation in three key races.</title>
        <authorList>
            <person name="Adams T.M."/>
            <person name="Armitage A.D."/>
            <person name="Sobczyk M.K."/>
            <person name="Bates H.J."/>
            <person name="Dunwell J.M."/>
            <person name="Nellist C.F."/>
            <person name="Harrison R.J."/>
        </authorList>
    </citation>
    <scope>NUCLEOTIDE SEQUENCE [LARGE SCALE GENOMIC DNA]</scope>
    <source>
        <strain evidence="4 5">SCRP333</strain>
    </source>
</reference>
<evidence type="ECO:0000313" key="4">
    <source>
        <dbReference type="EMBL" id="KAE9264566.1"/>
    </source>
</evidence>
<keyword evidence="1" id="KW-0479">Metal-binding</keyword>
<dbReference type="PROSITE" id="PS51471">
    <property type="entry name" value="FE2OG_OXY"/>
    <property type="match status" value="1"/>
</dbReference>
<evidence type="ECO:0000259" key="3">
    <source>
        <dbReference type="PROSITE" id="PS51471"/>
    </source>
</evidence>
<dbReference type="InterPro" id="IPR044862">
    <property type="entry name" value="Pro_4_hyd_alph_FE2OG_OXY"/>
</dbReference>
<evidence type="ECO:0000256" key="2">
    <source>
        <dbReference type="SAM" id="MobiDB-lite"/>
    </source>
</evidence>
<dbReference type="GO" id="GO:0016491">
    <property type="term" value="F:oxidoreductase activity"/>
    <property type="evidence" value="ECO:0007669"/>
    <property type="project" value="UniProtKB-KW"/>
</dbReference>
<dbReference type="GO" id="GO:0046872">
    <property type="term" value="F:metal ion binding"/>
    <property type="evidence" value="ECO:0007669"/>
    <property type="project" value="UniProtKB-KW"/>
</dbReference>
<gene>
    <name evidence="4" type="ORF">PR003_g32760</name>
</gene>